<evidence type="ECO:0000313" key="1">
    <source>
        <dbReference type="EnsemblMetazoa" id="Aqu2.1.44449_001"/>
    </source>
</evidence>
<sequence length="57" mass="6668">LLIYNSYRNFFQSTKCLPFNSFLGDFQRECVPHSLTLLTNMIIRGRDIQDQNKGTVI</sequence>
<reference evidence="1" key="1">
    <citation type="submission" date="2017-05" db="UniProtKB">
        <authorList>
            <consortium name="EnsemblMetazoa"/>
        </authorList>
    </citation>
    <scope>IDENTIFICATION</scope>
</reference>
<dbReference type="InParanoid" id="A0A1X7VYB0"/>
<accession>A0A1X7VYB0</accession>
<dbReference type="AlphaFoldDB" id="A0A1X7VYB0"/>
<proteinExistence type="predicted"/>
<name>A0A1X7VYB0_AMPQE</name>
<organism evidence="1">
    <name type="scientific">Amphimedon queenslandica</name>
    <name type="common">Sponge</name>
    <dbReference type="NCBI Taxonomy" id="400682"/>
    <lineage>
        <taxon>Eukaryota</taxon>
        <taxon>Metazoa</taxon>
        <taxon>Porifera</taxon>
        <taxon>Demospongiae</taxon>
        <taxon>Heteroscleromorpha</taxon>
        <taxon>Haplosclerida</taxon>
        <taxon>Niphatidae</taxon>
        <taxon>Amphimedon</taxon>
    </lineage>
</organism>
<dbReference type="EnsemblMetazoa" id="Aqu2.1.44449_001">
    <property type="protein sequence ID" value="Aqu2.1.44449_001"/>
    <property type="gene ID" value="Aqu2.1.44449"/>
</dbReference>
<protein>
    <submittedName>
        <fullName evidence="1">Uncharacterized protein</fullName>
    </submittedName>
</protein>